<protein>
    <submittedName>
        <fullName evidence="3">Uncharacterized protein</fullName>
    </submittedName>
</protein>
<dbReference type="KEGG" id="mdn:JT25_014560"/>
<dbReference type="Proteomes" id="UP000030512">
    <property type="component" value="Chromosome"/>
</dbReference>
<feature type="region of interest" description="Disordered" evidence="1">
    <location>
        <begin position="26"/>
        <end position="106"/>
    </location>
</feature>
<evidence type="ECO:0000313" key="4">
    <source>
        <dbReference type="Proteomes" id="UP000030512"/>
    </source>
</evidence>
<keyword evidence="2" id="KW-0812">Transmembrane</keyword>
<keyword evidence="2" id="KW-1133">Transmembrane helix</keyword>
<dbReference type="AlphaFoldDB" id="A0A126T7F5"/>
<dbReference type="OrthoDB" id="5574363at2"/>
<evidence type="ECO:0000256" key="2">
    <source>
        <dbReference type="SAM" id="Phobius"/>
    </source>
</evidence>
<dbReference type="RefSeq" id="WP_036279417.1">
    <property type="nucleotide sequence ID" value="NZ_CP014476.1"/>
</dbReference>
<gene>
    <name evidence="3" type="ORF">JT25_014560</name>
</gene>
<sequence length="163" mass="17001">MAELLFIATTIFVAYVVFVVMGGKKEKPETSKAEPAKPEAAKPAVQAEQASPPPAAAVKTTAKPAPAKTATPKPAATKASKSAPAKKAAAATPATPVDSLKNPNTGEVAKVPASYAFAKRWIKDALVEEGLLDKVYKNNELDDAANAKIQAALQQLKGMSKYQ</sequence>
<evidence type="ECO:0000256" key="1">
    <source>
        <dbReference type="SAM" id="MobiDB-lite"/>
    </source>
</evidence>
<feature type="transmembrane region" description="Helical" evidence="2">
    <location>
        <begin position="6"/>
        <end position="23"/>
    </location>
</feature>
<keyword evidence="2" id="KW-0472">Membrane</keyword>
<accession>A0A126T7F5</accession>
<reference evidence="3 4" key="1">
    <citation type="journal article" date="2015" name="Environ. Microbiol.">
        <title>Methane oxidation coupled to nitrate reduction under hypoxia by the Gammaproteobacterium Methylomonas denitrificans, sp. nov. type strain FJG1.</title>
        <authorList>
            <person name="Kits K.D."/>
            <person name="Klotz M.G."/>
            <person name="Stein L.Y."/>
        </authorList>
    </citation>
    <scope>NUCLEOTIDE SEQUENCE [LARGE SCALE GENOMIC DNA]</scope>
    <source>
        <strain evidence="3 4">FJG1</strain>
    </source>
</reference>
<feature type="compositionally biased region" description="Low complexity" evidence="1">
    <location>
        <begin position="41"/>
        <end position="96"/>
    </location>
</feature>
<organism evidence="3 4">
    <name type="scientific">Methylomonas denitrificans</name>
    <dbReference type="NCBI Taxonomy" id="1538553"/>
    <lineage>
        <taxon>Bacteria</taxon>
        <taxon>Pseudomonadati</taxon>
        <taxon>Pseudomonadota</taxon>
        <taxon>Gammaproteobacteria</taxon>
        <taxon>Methylococcales</taxon>
        <taxon>Methylococcaceae</taxon>
        <taxon>Methylomonas</taxon>
    </lineage>
</organism>
<proteinExistence type="predicted"/>
<evidence type="ECO:0000313" key="3">
    <source>
        <dbReference type="EMBL" id="AMK77684.1"/>
    </source>
</evidence>
<feature type="compositionally biased region" description="Basic and acidic residues" evidence="1">
    <location>
        <begin position="26"/>
        <end position="40"/>
    </location>
</feature>
<dbReference type="EMBL" id="CP014476">
    <property type="protein sequence ID" value="AMK77684.1"/>
    <property type="molecule type" value="Genomic_DNA"/>
</dbReference>
<name>A0A126T7F5_9GAMM</name>
<keyword evidence="4" id="KW-1185">Reference proteome</keyword>